<dbReference type="Pfam" id="PF03872">
    <property type="entry name" value="RseA_N"/>
    <property type="match status" value="1"/>
</dbReference>
<organism evidence="3 4">
    <name type="scientific">Aquisalimonas asiatica</name>
    <dbReference type="NCBI Taxonomy" id="406100"/>
    <lineage>
        <taxon>Bacteria</taxon>
        <taxon>Pseudomonadati</taxon>
        <taxon>Pseudomonadota</taxon>
        <taxon>Gammaproteobacteria</taxon>
        <taxon>Chromatiales</taxon>
        <taxon>Ectothiorhodospiraceae</taxon>
        <taxon>Aquisalimonas</taxon>
    </lineage>
</organism>
<dbReference type="GO" id="GO:0016989">
    <property type="term" value="F:sigma factor antagonist activity"/>
    <property type="evidence" value="ECO:0007669"/>
    <property type="project" value="InterPro"/>
</dbReference>
<dbReference type="AlphaFoldDB" id="A0A1H8QC44"/>
<keyword evidence="4" id="KW-1185">Reference proteome</keyword>
<dbReference type="STRING" id="406100.SAMN04488052_101487"/>
<dbReference type="OrthoDB" id="5298512at2"/>
<dbReference type="InterPro" id="IPR036147">
    <property type="entry name" value="Anti-sigma_E_RseA_N_sf"/>
</dbReference>
<dbReference type="Gene3D" id="1.10.10.880">
    <property type="entry name" value="Anti sigma-E protein RseA, N-terminal domain"/>
    <property type="match status" value="1"/>
</dbReference>
<gene>
    <name evidence="3" type="ORF">SAMN04488052_101487</name>
</gene>
<sequence>MTKPYEEQISALSDGELPDAEMQLLLRVAERSEDVAARMGRYAVIREALHRNLPDHVDTSLAARVSAAVEDEPVHTAGPGYGASGHRWWLRPVGGAAIAASVALMAIAIWPQQSSTPDGDVIETASAPSAAQQTSAGQPVSAESIQWDRLDSDIQTRLDEYAVIRERTEPQLDFLSRPVGVSDRRGEN</sequence>
<dbReference type="PANTHER" id="PTHR38104:SF1">
    <property type="entry name" value="ANTI-SIGMA-E FACTOR RSEA"/>
    <property type="match status" value="1"/>
</dbReference>
<dbReference type="SUPFAM" id="SSF89069">
    <property type="entry name" value="N-terminal, cytoplasmic domain of anti-sigmaE factor RseA"/>
    <property type="match status" value="1"/>
</dbReference>
<proteinExistence type="predicted"/>
<evidence type="ECO:0000256" key="1">
    <source>
        <dbReference type="SAM" id="MobiDB-lite"/>
    </source>
</evidence>
<dbReference type="RefSeq" id="WP_091639613.1">
    <property type="nucleotide sequence ID" value="NZ_FOEG01000001.1"/>
</dbReference>
<name>A0A1H8QC44_9GAMM</name>
<evidence type="ECO:0000313" key="3">
    <source>
        <dbReference type="EMBL" id="SEO51782.1"/>
    </source>
</evidence>
<evidence type="ECO:0000313" key="4">
    <source>
        <dbReference type="Proteomes" id="UP000199657"/>
    </source>
</evidence>
<dbReference type="Proteomes" id="UP000199657">
    <property type="component" value="Unassembled WGS sequence"/>
</dbReference>
<dbReference type="CDD" id="cd16328">
    <property type="entry name" value="RseA_N"/>
    <property type="match status" value="1"/>
</dbReference>
<feature type="domain" description="Anti sigma-E protein RseA N-terminal" evidence="2">
    <location>
        <begin position="6"/>
        <end position="77"/>
    </location>
</feature>
<dbReference type="InterPro" id="IPR052383">
    <property type="entry name" value="Anti-sigma-E_RseA-like"/>
</dbReference>
<dbReference type="PANTHER" id="PTHR38104">
    <property type="match status" value="1"/>
</dbReference>
<reference evidence="3 4" key="1">
    <citation type="submission" date="2016-10" db="EMBL/GenBank/DDBJ databases">
        <authorList>
            <person name="de Groot N.N."/>
        </authorList>
    </citation>
    <scope>NUCLEOTIDE SEQUENCE [LARGE SCALE GENOMIC DNA]</scope>
    <source>
        <strain evidence="3 4">CGMCC 1.6291</strain>
    </source>
</reference>
<evidence type="ECO:0000259" key="2">
    <source>
        <dbReference type="Pfam" id="PF03872"/>
    </source>
</evidence>
<protein>
    <submittedName>
        <fullName evidence="3">Anti sigma-E protein, RseA</fullName>
    </submittedName>
</protein>
<dbReference type="EMBL" id="FOEG01000001">
    <property type="protein sequence ID" value="SEO51782.1"/>
    <property type="molecule type" value="Genomic_DNA"/>
</dbReference>
<feature type="compositionally biased region" description="Low complexity" evidence="1">
    <location>
        <begin position="124"/>
        <end position="139"/>
    </location>
</feature>
<feature type="region of interest" description="Disordered" evidence="1">
    <location>
        <begin position="118"/>
        <end position="144"/>
    </location>
</feature>
<accession>A0A1H8QC44</accession>
<dbReference type="InterPro" id="IPR005572">
    <property type="entry name" value="Anti-sigma_E_RseA_N"/>
</dbReference>